<evidence type="ECO:0000256" key="1">
    <source>
        <dbReference type="SAM" id="MobiDB-lite"/>
    </source>
</evidence>
<keyword evidence="4" id="KW-1185">Reference proteome</keyword>
<evidence type="ECO:0000313" key="3">
    <source>
        <dbReference type="EMBL" id="CAL4807116.1"/>
    </source>
</evidence>
<evidence type="ECO:0000313" key="4">
    <source>
        <dbReference type="Proteomes" id="UP001152797"/>
    </source>
</evidence>
<evidence type="ECO:0000313" key="2">
    <source>
        <dbReference type="EMBL" id="CAI4019804.1"/>
    </source>
</evidence>
<dbReference type="EMBL" id="CAMXCT030006773">
    <property type="protein sequence ID" value="CAL4807116.1"/>
    <property type="molecule type" value="Genomic_DNA"/>
</dbReference>
<feature type="compositionally biased region" description="Low complexity" evidence="1">
    <location>
        <begin position="146"/>
        <end position="158"/>
    </location>
</feature>
<name>A0A9P1GRD3_9DINO</name>
<dbReference type="EMBL" id="CAMXCT020006773">
    <property type="protein sequence ID" value="CAL1173179.1"/>
    <property type="molecule type" value="Genomic_DNA"/>
</dbReference>
<gene>
    <name evidence="2" type="ORF">C1SCF055_LOCUS44271</name>
</gene>
<proteinExistence type="predicted"/>
<dbReference type="Proteomes" id="UP001152797">
    <property type="component" value="Unassembled WGS sequence"/>
</dbReference>
<reference evidence="2" key="1">
    <citation type="submission" date="2022-10" db="EMBL/GenBank/DDBJ databases">
        <authorList>
            <person name="Chen Y."/>
            <person name="Dougan E. K."/>
            <person name="Chan C."/>
            <person name="Rhodes N."/>
            <person name="Thang M."/>
        </authorList>
    </citation>
    <scope>NUCLEOTIDE SEQUENCE</scope>
</reference>
<dbReference type="OrthoDB" id="10627336at2759"/>
<organism evidence="2">
    <name type="scientific">Cladocopium goreaui</name>
    <dbReference type="NCBI Taxonomy" id="2562237"/>
    <lineage>
        <taxon>Eukaryota</taxon>
        <taxon>Sar</taxon>
        <taxon>Alveolata</taxon>
        <taxon>Dinophyceae</taxon>
        <taxon>Suessiales</taxon>
        <taxon>Symbiodiniaceae</taxon>
        <taxon>Cladocopium</taxon>
    </lineage>
</organism>
<feature type="region of interest" description="Disordered" evidence="1">
    <location>
        <begin position="146"/>
        <end position="176"/>
    </location>
</feature>
<sequence length="289" mass="29483">MLCSCGDHCPSMAAAKNFLVNSCIENSKQAVLCTEGADAAFAGHALDGTFDVAICSVLQRIFSQLGFLGNSSGSTGIFGADGVFGSELEHTLWRRERGLRRDAERKSQAQARHYSMDAEVANNTDAQGLNIGTVIITHGDANNISVSNDHSVDSSSGNRDNTVETGSNNEVPFNNGNRVSVGSDNTVPIGSGNVVPIGSGNVIPIGSGNVIVPIWSGNVVGNGNLVVVPVGSGNDVSVPVGSGNQVIVPVGSGNQVIVPVGSGNVVVIPLGSNNTINIVSANASNTSSR</sequence>
<reference evidence="3 4" key="2">
    <citation type="submission" date="2024-05" db="EMBL/GenBank/DDBJ databases">
        <authorList>
            <person name="Chen Y."/>
            <person name="Shah S."/>
            <person name="Dougan E. K."/>
            <person name="Thang M."/>
            <person name="Chan C."/>
        </authorList>
    </citation>
    <scope>NUCLEOTIDE SEQUENCE [LARGE SCALE GENOMIC DNA]</scope>
</reference>
<dbReference type="AlphaFoldDB" id="A0A9P1GRD3"/>
<accession>A0A9P1GRD3</accession>
<dbReference type="EMBL" id="CAMXCT010006773">
    <property type="protein sequence ID" value="CAI4019804.1"/>
    <property type="molecule type" value="Genomic_DNA"/>
</dbReference>
<feature type="compositionally biased region" description="Polar residues" evidence="1">
    <location>
        <begin position="159"/>
        <end position="176"/>
    </location>
</feature>
<protein>
    <submittedName>
        <fullName evidence="2">Uncharacterized protein</fullName>
    </submittedName>
</protein>
<comment type="caution">
    <text evidence="2">The sequence shown here is derived from an EMBL/GenBank/DDBJ whole genome shotgun (WGS) entry which is preliminary data.</text>
</comment>